<protein>
    <submittedName>
        <fullName evidence="1">Uncharacterized protein</fullName>
    </submittedName>
</protein>
<dbReference type="Proteomes" id="UP001155882">
    <property type="component" value="Unassembled WGS sequence"/>
</dbReference>
<name>A0AAE2Z9U9_PRORE</name>
<organism evidence="1 2">
    <name type="scientific">Providencia rettgeri</name>
    <dbReference type="NCBI Taxonomy" id="587"/>
    <lineage>
        <taxon>Bacteria</taxon>
        <taxon>Pseudomonadati</taxon>
        <taxon>Pseudomonadota</taxon>
        <taxon>Gammaproteobacteria</taxon>
        <taxon>Enterobacterales</taxon>
        <taxon>Morganellaceae</taxon>
        <taxon>Providencia</taxon>
    </lineage>
</organism>
<dbReference type="AlphaFoldDB" id="A0AAE2Z9U9"/>
<evidence type="ECO:0000313" key="1">
    <source>
        <dbReference type="EMBL" id="MBW3115249.1"/>
    </source>
</evidence>
<dbReference type="RefSeq" id="WP_165879965.1">
    <property type="nucleotide sequence ID" value="NZ_JAAOIA010000014.1"/>
</dbReference>
<accession>A0AAE2Z9U9</accession>
<evidence type="ECO:0000313" key="2">
    <source>
        <dbReference type="Proteomes" id="UP001155882"/>
    </source>
</evidence>
<sequence length="339" mass="39922">MIELMGRKNILVSLTASKEHIKNAPKKIKKYVTKQIKNIKQTRTLSPINLRGKNKNNIDDIKHADIPLHNVFKDSNRIEAGLERNEYRIRVIEKPECPLLMAAIFNPNEIEKSFYSLLKNNKVDERDVDLIKEIINGMKKTKSSDDIVIKIYDFYELLLDKEYVTNKFIISYLEKPMEIAKDTQRSNLESFPPLPPQETITIPEPIDVADKLYEELAKTISKMSRLKNVPDELFIHFKNNILKLKENEKPDVFIEKLNALFEYVFDILSQTTLDRIKSNLGDCIKIETEMVNPVHIYDDAKIKPKSLRERLLNAIEWKLFFFIKKTREVYLEIKKFFRF</sequence>
<reference evidence="1" key="1">
    <citation type="submission" date="2021-07" db="EMBL/GenBank/DDBJ databases">
        <authorList>
            <person name="Stanton E."/>
        </authorList>
    </citation>
    <scope>NUCLEOTIDE SEQUENCE</scope>
    <source>
        <strain evidence="1">2021EL-01139</strain>
    </source>
</reference>
<gene>
    <name evidence="1" type="ORF">KYI77_02090</name>
</gene>
<dbReference type="EMBL" id="JAHWLI010000004">
    <property type="protein sequence ID" value="MBW3115249.1"/>
    <property type="molecule type" value="Genomic_DNA"/>
</dbReference>
<comment type="caution">
    <text evidence="1">The sequence shown here is derived from an EMBL/GenBank/DDBJ whole genome shotgun (WGS) entry which is preliminary data.</text>
</comment>
<proteinExistence type="predicted"/>